<gene>
    <name evidence="1" type="ORF">OPAKKMBI_00002</name>
</gene>
<accession>A0A7G9YV67</accession>
<dbReference type="EMBL" id="MT631486">
    <property type="protein sequence ID" value="QNO51901.1"/>
    <property type="molecule type" value="Genomic_DNA"/>
</dbReference>
<dbReference type="AlphaFoldDB" id="A0A7G9YV67"/>
<dbReference type="Pfam" id="PF03683">
    <property type="entry name" value="UPF0175"/>
    <property type="match status" value="1"/>
</dbReference>
<protein>
    <submittedName>
        <fullName evidence="1">Uncharacterized protein</fullName>
    </submittedName>
</protein>
<sequence length="102" mass="11531">MSMDVDVIKEGINSLIRGGYYKNREKLLDDAFRTMLEVRPALKTEMAIELYKGEKISLSRAAEIAGMSTEGFKNILEQREIKRIVKAPSEDKLKKGVELIIG</sequence>
<organism evidence="1">
    <name type="scientific">Candidatus Methanophagaceae archaeon ANME-1 ERB6</name>
    <dbReference type="NCBI Taxonomy" id="2759912"/>
    <lineage>
        <taxon>Archaea</taxon>
        <taxon>Methanobacteriati</taxon>
        <taxon>Methanobacteriota</taxon>
        <taxon>Stenosarchaea group</taxon>
        <taxon>Methanomicrobia</taxon>
        <taxon>Candidatus Methanophagales</taxon>
        <taxon>Candidatus Methanophagaceae</taxon>
    </lineage>
</organism>
<reference evidence="1" key="1">
    <citation type="submission" date="2020-06" db="EMBL/GenBank/DDBJ databases">
        <title>Unique genomic features of the anaerobic methanotrophic archaea.</title>
        <authorList>
            <person name="Chadwick G.L."/>
            <person name="Skennerton C.T."/>
            <person name="Laso-Perez R."/>
            <person name="Leu A.O."/>
            <person name="Speth D.R."/>
            <person name="Yu H."/>
            <person name="Morgan-Lang C."/>
            <person name="Hatzenpichler R."/>
            <person name="Goudeau D."/>
            <person name="Malmstrom R."/>
            <person name="Brazelton W.J."/>
            <person name="Woyke T."/>
            <person name="Hallam S.J."/>
            <person name="Tyson G.W."/>
            <person name="Wegener G."/>
            <person name="Boetius A."/>
            <person name="Orphan V."/>
        </authorList>
    </citation>
    <scope>NUCLEOTIDE SEQUENCE</scope>
</reference>
<dbReference type="InterPro" id="IPR005368">
    <property type="entry name" value="UPF0175"/>
</dbReference>
<name>A0A7G9YV67_9EURY</name>
<evidence type="ECO:0000313" key="1">
    <source>
        <dbReference type="EMBL" id="QNO51901.1"/>
    </source>
</evidence>
<proteinExistence type="predicted"/>